<dbReference type="InterPro" id="IPR023754">
    <property type="entry name" value="HemeA_Synthase_type2"/>
</dbReference>
<evidence type="ECO:0000256" key="2">
    <source>
        <dbReference type="ARBA" id="ARBA00004141"/>
    </source>
</evidence>
<dbReference type="Pfam" id="PF02628">
    <property type="entry name" value="COX15-CtaA"/>
    <property type="match status" value="1"/>
</dbReference>
<dbReference type="Proteomes" id="UP001235939">
    <property type="component" value="Chromosome 02"/>
</dbReference>
<evidence type="ECO:0000256" key="1">
    <source>
        <dbReference type="ARBA" id="ARBA00001970"/>
    </source>
</evidence>
<evidence type="ECO:0000313" key="13">
    <source>
        <dbReference type="EMBL" id="UYV62750.1"/>
    </source>
</evidence>
<dbReference type="PANTHER" id="PTHR23289:SF2">
    <property type="entry name" value="CYTOCHROME C OXIDASE ASSEMBLY PROTEIN COX15 HOMOLOG"/>
    <property type="match status" value="1"/>
</dbReference>
<keyword evidence="3 12" id="KW-0812">Transmembrane</keyword>
<keyword evidence="5 12" id="KW-1133">Transmembrane helix</keyword>
<name>A0ABY6K4Q8_9ARAC</name>
<organism evidence="13 14">
    <name type="scientific">Cordylochernes scorpioides</name>
    <dbReference type="NCBI Taxonomy" id="51811"/>
    <lineage>
        <taxon>Eukaryota</taxon>
        <taxon>Metazoa</taxon>
        <taxon>Ecdysozoa</taxon>
        <taxon>Arthropoda</taxon>
        <taxon>Chelicerata</taxon>
        <taxon>Arachnida</taxon>
        <taxon>Pseudoscorpiones</taxon>
        <taxon>Cheliferoidea</taxon>
        <taxon>Chernetidae</taxon>
        <taxon>Cordylochernes</taxon>
    </lineage>
</organism>
<evidence type="ECO:0000256" key="7">
    <source>
        <dbReference type="ARBA" id="ARBA00023004"/>
    </source>
</evidence>
<feature type="transmembrane region" description="Helical" evidence="12">
    <location>
        <begin position="74"/>
        <end position="95"/>
    </location>
</feature>
<evidence type="ECO:0000256" key="10">
    <source>
        <dbReference type="ARBA" id="ARBA00044501"/>
    </source>
</evidence>
<protein>
    <submittedName>
        <fullName evidence="13">COX15</fullName>
    </submittedName>
</protein>
<dbReference type="EMBL" id="CP092864">
    <property type="protein sequence ID" value="UYV62750.1"/>
    <property type="molecule type" value="Genomic_DNA"/>
</dbReference>
<reference evidence="13 14" key="1">
    <citation type="submission" date="2022-01" db="EMBL/GenBank/DDBJ databases">
        <title>A chromosomal length assembly of Cordylochernes scorpioides.</title>
        <authorList>
            <person name="Zeh D."/>
            <person name="Zeh J."/>
        </authorList>
    </citation>
    <scope>NUCLEOTIDE SEQUENCE [LARGE SCALE GENOMIC DNA]</scope>
    <source>
        <strain evidence="13">IN4F17</strain>
        <tissue evidence="13">Whole Body</tissue>
    </source>
</reference>
<gene>
    <name evidence="13" type="ORF">LAZ67_2001818</name>
</gene>
<evidence type="ECO:0000256" key="4">
    <source>
        <dbReference type="ARBA" id="ARBA00022723"/>
    </source>
</evidence>
<evidence type="ECO:0000256" key="6">
    <source>
        <dbReference type="ARBA" id="ARBA00023002"/>
    </source>
</evidence>
<keyword evidence="4" id="KW-0479">Metal-binding</keyword>
<comment type="cofactor">
    <cofactor evidence="1">
        <name>heme b</name>
        <dbReference type="ChEBI" id="CHEBI:60344"/>
    </cofactor>
</comment>
<sequence length="221" mass="24169">MQGLLGWYMVKSGLVEKEGPARVSQYRLTGHLGGAFVLYALCLWSGLAQLLPPQKMEVTKKMLTFRKMAHGTKGLIFLTALSGGLVAGIQAGLVYNTFPKMGSTWVPSDLLANSPTWTNFFENPTAVQFNHRVLAETTFVAAMGLWAYSRKLPLPPRARKAVNAVAAMACVQVGLGITTLLLYVDKALASIHQFGALAFLTAAIWLTHELKLVKILRRIPK</sequence>
<evidence type="ECO:0000256" key="8">
    <source>
        <dbReference type="ARBA" id="ARBA00023133"/>
    </source>
</evidence>
<feature type="transmembrane region" description="Helical" evidence="12">
    <location>
        <begin position="129"/>
        <end position="149"/>
    </location>
</feature>
<evidence type="ECO:0000256" key="5">
    <source>
        <dbReference type="ARBA" id="ARBA00022989"/>
    </source>
</evidence>
<evidence type="ECO:0000313" key="14">
    <source>
        <dbReference type="Proteomes" id="UP001235939"/>
    </source>
</evidence>
<keyword evidence="6" id="KW-0560">Oxidoreductase</keyword>
<keyword evidence="14" id="KW-1185">Reference proteome</keyword>
<feature type="transmembrane region" description="Helical" evidence="12">
    <location>
        <begin position="190"/>
        <end position="208"/>
    </location>
</feature>
<keyword evidence="7" id="KW-0408">Iron</keyword>
<comment type="subcellular location">
    <subcellularLocation>
        <location evidence="2">Membrane</location>
        <topology evidence="2">Multi-pass membrane protein</topology>
    </subcellularLocation>
</comment>
<feature type="transmembrane region" description="Helical" evidence="12">
    <location>
        <begin position="32"/>
        <end position="53"/>
    </location>
</feature>
<proteinExistence type="predicted"/>
<evidence type="ECO:0000256" key="12">
    <source>
        <dbReference type="SAM" id="Phobius"/>
    </source>
</evidence>
<evidence type="ECO:0000256" key="3">
    <source>
        <dbReference type="ARBA" id="ARBA00022692"/>
    </source>
</evidence>
<evidence type="ECO:0000256" key="11">
    <source>
        <dbReference type="ARBA" id="ARBA00048044"/>
    </source>
</evidence>
<keyword evidence="9 12" id="KW-0472">Membrane</keyword>
<keyword evidence="8" id="KW-0350">Heme biosynthesis</keyword>
<accession>A0ABY6K4Q8</accession>
<dbReference type="InterPro" id="IPR003780">
    <property type="entry name" value="COX15/CtaA_fam"/>
</dbReference>
<comment type="pathway">
    <text evidence="10">Porphyrin-containing compound metabolism; heme A biosynthesis; heme A from heme O: step 1/1.</text>
</comment>
<feature type="transmembrane region" description="Helical" evidence="12">
    <location>
        <begin position="161"/>
        <end position="184"/>
    </location>
</feature>
<evidence type="ECO:0000256" key="9">
    <source>
        <dbReference type="ARBA" id="ARBA00023136"/>
    </source>
</evidence>
<dbReference type="PANTHER" id="PTHR23289">
    <property type="entry name" value="CYTOCHROME C OXIDASE ASSEMBLY PROTEIN COX15"/>
    <property type="match status" value="1"/>
</dbReference>
<comment type="catalytic activity">
    <reaction evidence="11">
        <text>Fe(II)-heme o + 2 A + H2O = Fe(II)-heme a + 2 AH2</text>
        <dbReference type="Rhea" id="RHEA:63388"/>
        <dbReference type="ChEBI" id="CHEBI:13193"/>
        <dbReference type="ChEBI" id="CHEBI:15377"/>
        <dbReference type="ChEBI" id="CHEBI:17499"/>
        <dbReference type="ChEBI" id="CHEBI:60530"/>
        <dbReference type="ChEBI" id="CHEBI:61715"/>
        <dbReference type="EC" id="1.17.99.9"/>
    </reaction>
    <physiologicalReaction direction="left-to-right" evidence="11">
        <dbReference type="Rhea" id="RHEA:63389"/>
    </physiologicalReaction>
</comment>